<comment type="subcellular location">
    <subcellularLocation>
        <location evidence="1">Cell membrane</location>
        <topology evidence="1">Multi-pass membrane protein</topology>
    </subcellularLocation>
</comment>
<name>A0A1I6TN63_9BACL</name>
<feature type="transmembrane region" description="Helical" evidence="6">
    <location>
        <begin position="267"/>
        <end position="295"/>
    </location>
</feature>
<dbReference type="GO" id="GO:0005886">
    <property type="term" value="C:plasma membrane"/>
    <property type="evidence" value="ECO:0007669"/>
    <property type="project" value="UniProtKB-SubCell"/>
</dbReference>
<sequence length="434" mass="47387">MNTSDREQLGFLSVVSIGIGGMVGGGIFAVLGLSVEYAKGGTPVAFLLAGIVALITSYSYAKLSVRYPSEGGTVEFLIQSYGKGIFSGGLNILLWVSYIIMLSLYASAFGSYGSVFFSGDHQELWKHVLITGIIILLTIVNALSVKAVGKAEEWIVFFKIAILLFFVFIGIWFIHGSNLHVDQWANPIQLIAGGMIIFLAYEGFELIANTAKDVKNAQKTLPRAYYTAVGFVIILYILIAIVTVGNLSLSEILHAEDYALAMAAKPFLGDAGFILIAVAALLSTASAINATLYGASRVSYIIAKEGELPRMLEKNIWHRPIEGLLITSVFTIMAANFFDLSSISTMGSAGFLIIFAAVNGANVRLNKETDSVQWISMTGLVFCLLALGILLWHTAVNHPNQIWVLIIMVAFSFVIEWRYLRKMRQIKSNMTDNF</sequence>
<feature type="transmembrane region" description="Helical" evidence="6">
    <location>
        <begin position="316"/>
        <end position="337"/>
    </location>
</feature>
<dbReference type="RefSeq" id="WP_091838228.1">
    <property type="nucleotide sequence ID" value="NZ_FPAA01000010.1"/>
</dbReference>
<evidence type="ECO:0000256" key="1">
    <source>
        <dbReference type="ARBA" id="ARBA00004651"/>
    </source>
</evidence>
<keyword evidence="3 6" id="KW-0812">Transmembrane</keyword>
<evidence type="ECO:0000256" key="6">
    <source>
        <dbReference type="SAM" id="Phobius"/>
    </source>
</evidence>
<dbReference type="PANTHER" id="PTHR42770:SF11">
    <property type="entry name" value="INNER MEMBRANE TRANSPORT PROTEIN YBAT"/>
    <property type="match status" value="1"/>
</dbReference>
<proteinExistence type="predicted"/>
<protein>
    <recommendedName>
        <fullName evidence="9">Amino acid transporter</fullName>
    </recommendedName>
</protein>
<dbReference type="OrthoDB" id="9804700at2"/>
<feature type="transmembrane region" description="Helical" evidence="6">
    <location>
        <begin position="9"/>
        <end position="31"/>
    </location>
</feature>
<dbReference type="Gene3D" id="1.20.1740.10">
    <property type="entry name" value="Amino acid/polyamine transporter I"/>
    <property type="match status" value="1"/>
</dbReference>
<dbReference type="Proteomes" id="UP000198660">
    <property type="component" value="Unassembled WGS sequence"/>
</dbReference>
<dbReference type="GO" id="GO:0022857">
    <property type="term" value="F:transmembrane transporter activity"/>
    <property type="evidence" value="ECO:0007669"/>
    <property type="project" value="InterPro"/>
</dbReference>
<feature type="transmembrane region" description="Helical" evidence="6">
    <location>
        <begin position="43"/>
        <end position="61"/>
    </location>
</feature>
<evidence type="ECO:0000256" key="3">
    <source>
        <dbReference type="ARBA" id="ARBA00022692"/>
    </source>
</evidence>
<accession>A0A1I6TN63</accession>
<evidence type="ECO:0000313" key="7">
    <source>
        <dbReference type="EMBL" id="SFS90679.1"/>
    </source>
</evidence>
<feature type="transmembrane region" description="Helical" evidence="6">
    <location>
        <begin position="343"/>
        <end position="362"/>
    </location>
</feature>
<dbReference type="EMBL" id="FPAA01000010">
    <property type="protein sequence ID" value="SFS90679.1"/>
    <property type="molecule type" value="Genomic_DNA"/>
</dbReference>
<keyword evidence="5 6" id="KW-0472">Membrane</keyword>
<organism evidence="7 8">
    <name type="scientific">Marininema halotolerans</name>
    <dbReference type="NCBI Taxonomy" id="1155944"/>
    <lineage>
        <taxon>Bacteria</taxon>
        <taxon>Bacillati</taxon>
        <taxon>Bacillota</taxon>
        <taxon>Bacilli</taxon>
        <taxon>Bacillales</taxon>
        <taxon>Thermoactinomycetaceae</taxon>
        <taxon>Marininema</taxon>
    </lineage>
</organism>
<reference evidence="8" key="1">
    <citation type="submission" date="2016-10" db="EMBL/GenBank/DDBJ databases">
        <authorList>
            <person name="Varghese N."/>
            <person name="Submissions S."/>
        </authorList>
    </citation>
    <scope>NUCLEOTIDE SEQUENCE [LARGE SCALE GENOMIC DNA]</scope>
    <source>
        <strain evidence="8">DSM 45789</strain>
    </source>
</reference>
<dbReference type="PANTHER" id="PTHR42770">
    <property type="entry name" value="AMINO ACID TRANSPORTER-RELATED"/>
    <property type="match status" value="1"/>
</dbReference>
<evidence type="ECO:0000256" key="4">
    <source>
        <dbReference type="ARBA" id="ARBA00022989"/>
    </source>
</evidence>
<feature type="transmembrane region" description="Helical" evidence="6">
    <location>
        <begin position="374"/>
        <end position="395"/>
    </location>
</feature>
<dbReference type="PIRSF" id="PIRSF006060">
    <property type="entry name" value="AA_transporter"/>
    <property type="match status" value="1"/>
</dbReference>
<keyword evidence="2" id="KW-1003">Cell membrane</keyword>
<dbReference type="Pfam" id="PF13520">
    <property type="entry name" value="AA_permease_2"/>
    <property type="match status" value="1"/>
</dbReference>
<evidence type="ECO:0000256" key="5">
    <source>
        <dbReference type="ARBA" id="ARBA00023136"/>
    </source>
</evidence>
<keyword evidence="4 6" id="KW-1133">Transmembrane helix</keyword>
<feature type="transmembrane region" description="Helical" evidence="6">
    <location>
        <begin position="401"/>
        <end position="420"/>
    </location>
</feature>
<feature type="transmembrane region" description="Helical" evidence="6">
    <location>
        <begin position="124"/>
        <end position="143"/>
    </location>
</feature>
<dbReference type="AlphaFoldDB" id="A0A1I6TN63"/>
<evidence type="ECO:0000313" key="8">
    <source>
        <dbReference type="Proteomes" id="UP000198660"/>
    </source>
</evidence>
<feature type="transmembrane region" description="Helical" evidence="6">
    <location>
        <begin position="92"/>
        <end position="112"/>
    </location>
</feature>
<feature type="transmembrane region" description="Helical" evidence="6">
    <location>
        <begin position="187"/>
        <end position="204"/>
    </location>
</feature>
<feature type="transmembrane region" description="Helical" evidence="6">
    <location>
        <begin position="155"/>
        <end position="175"/>
    </location>
</feature>
<dbReference type="InterPro" id="IPR050367">
    <property type="entry name" value="APC_superfamily"/>
</dbReference>
<gene>
    <name evidence="7" type="ORF">SAMN05444972_110159</name>
</gene>
<dbReference type="InterPro" id="IPR002293">
    <property type="entry name" value="AA/rel_permease1"/>
</dbReference>
<keyword evidence="8" id="KW-1185">Reference proteome</keyword>
<evidence type="ECO:0008006" key="9">
    <source>
        <dbReference type="Google" id="ProtNLM"/>
    </source>
</evidence>
<evidence type="ECO:0000256" key="2">
    <source>
        <dbReference type="ARBA" id="ARBA00022475"/>
    </source>
</evidence>
<feature type="transmembrane region" description="Helical" evidence="6">
    <location>
        <begin position="225"/>
        <end position="247"/>
    </location>
</feature>